<dbReference type="Proteomes" id="UP000322084">
    <property type="component" value="Unassembled WGS sequence"/>
</dbReference>
<dbReference type="AlphaFoldDB" id="A0A5A7MKN5"/>
<dbReference type="GO" id="GO:0016491">
    <property type="term" value="F:oxidoreductase activity"/>
    <property type="evidence" value="ECO:0007669"/>
    <property type="project" value="UniProtKB-KW"/>
</dbReference>
<dbReference type="Pfam" id="PF00171">
    <property type="entry name" value="Aldedh"/>
    <property type="match status" value="1"/>
</dbReference>
<dbReference type="InterPro" id="IPR016162">
    <property type="entry name" value="Ald_DH_N"/>
</dbReference>
<evidence type="ECO:0000313" key="4">
    <source>
        <dbReference type="Proteomes" id="UP000322084"/>
    </source>
</evidence>
<keyword evidence="1" id="KW-0560">Oxidoreductase</keyword>
<proteinExistence type="predicted"/>
<dbReference type="InterPro" id="IPR015590">
    <property type="entry name" value="Aldehyde_DH_dom"/>
</dbReference>
<sequence length="106" mass="11638">MSTKVAEIFETMAYGPAPEQSDYVQEWLDGHPDGFDLFIGGKWVAPEDKKKTIESRDPATGEPLARFSIAGKADVDKAVEAAQKALPNGRDFPAIKGRGIFMRWPA</sequence>
<evidence type="ECO:0000256" key="1">
    <source>
        <dbReference type="ARBA" id="ARBA00023002"/>
    </source>
</evidence>
<dbReference type="Gene3D" id="3.40.605.10">
    <property type="entry name" value="Aldehyde Dehydrogenase, Chain A, domain 1"/>
    <property type="match status" value="1"/>
</dbReference>
<accession>A0A5A7MKN5</accession>
<dbReference type="InterPro" id="IPR016161">
    <property type="entry name" value="Ald_DH/histidinol_DH"/>
</dbReference>
<dbReference type="EMBL" id="BKCL01000001">
    <property type="protein sequence ID" value="GEQ96582.1"/>
    <property type="molecule type" value="Genomic_DNA"/>
</dbReference>
<protein>
    <recommendedName>
        <fullName evidence="2">Aldehyde dehydrogenase domain-containing protein</fullName>
    </recommendedName>
</protein>
<organism evidence="3 4">
    <name type="scientific">Iodidimonas gelatinilytica</name>
    <dbReference type="NCBI Taxonomy" id="1236966"/>
    <lineage>
        <taxon>Bacteria</taxon>
        <taxon>Pseudomonadati</taxon>
        <taxon>Pseudomonadota</taxon>
        <taxon>Alphaproteobacteria</taxon>
        <taxon>Iodidimonadales</taxon>
        <taxon>Iodidimonadaceae</taxon>
        <taxon>Iodidimonas</taxon>
    </lineage>
</organism>
<gene>
    <name evidence="3" type="ORF">JCM17844_02190</name>
</gene>
<evidence type="ECO:0000259" key="2">
    <source>
        <dbReference type="Pfam" id="PF00171"/>
    </source>
</evidence>
<comment type="caution">
    <text evidence="3">The sequence shown here is derived from an EMBL/GenBank/DDBJ whole genome shotgun (WGS) entry which is preliminary data.</text>
</comment>
<feature type="domain" description="Aldehyde dehydrogenase" evidence="2">
    <location>
        <begin position="43"/>
        <end position="101"/>
    </location>
</feature>
<name>A0A5A7MKN5_9PROT</name>
<dbReference type="SUPFAM" id="SSF53720">
    <property type="entry name" value="ALDH-like"/>
    <property type="match status" value="1"/>
</dbReference>
<evidence type="ECO:0000313" key="3">
    <source>
        <dbReference type="EMBL" id="GEQ96582.1"/>
    </source>
</evidence>
<reference evidence="3 4" key="1">
    <citation type="submission" date="2019-09" db="EMBL/GenBank/DDBJ databases">
        <title>NBRP : Genome information of microbial organism related human and environment.</title>
        <authorList>
            <person name="Hattori M."/>
            <person name="Oshima K."/>
            <person name="Inaba H."/>
            <person name="Suda W."/>
            <person name="Sakamoto M."/>
            <person name="Iino T."/>
            <person name="Kitahara M."/>
            <person name="Oshida Y."/>
            <person name="Iida T."/>
            <person name="Kudo T."/>
            <person name="Itoh T."/>
            <person name="Ohkuma M."/>
        </authorList>
    </citation>
    <scope>NUCLEOTIDE SEQUENCE [LARGE SCALE GENOMIC DNA]</scope>
    <source>
        <strain evidence="3 4">Hi-2</strain>
    </source>
</reference>